<evidence type="ECO:0000256" key="6">
    <source>
        <dbReference type="SAM" id="Coils"/>
    </source>
</evidence>
<dbReference type="Gene3D" id="1.10.287.130">
    <property type="match status" value="1"/>
</dbReference>
<dbReference type="InterPro" id="IPR003594">
    <property type="entry name" value="HATPase_dom"/>
</dbReference>
<dbReference type="InterPro" id="IPR036890">
    <property type="entry name" value="HATPase_C_sf"/>
</dbReference>
<keyword evidence="8" id="KW-0547">Nucleotide-binding</keyword>
<dbReference type="RefSeq" id="WP_340541502.1">
    <property type="nucleotide sequence ID" value="NZ_JBBLXS010000153.1"/>
</dbReference>
<dbReference type="CDD" id="cd00082">
    <property type="entry name" value="HisKA"/>
    <property type="match status" value="1"/>
</dbReference>
<keyword evidence="4" id="KW-0418">Kinase</keyword>
<organism evidence="8 9">
    <name type="scientific">Microcoleus anatoxicus PTRS2</name>
    <dbReference type="NCBI Taxonomy" id="2705321"/>
    <lineage>
        <taxon>Bacteria</taxon>
        <taxon>Bacillati</taxon>
        <taxon>Cyanobacteriota</taxon>
        <taxon>Cyanophyceae</taxon>
        <taxon>Oscillatoriophycideae</taxon>
        <taxon>Oscillatoriales</taxon>
        <taxon>Microcoleaceae</taxon>
        <taxon>Microcoleus</taxon>
        <taxon>Microcoleus anatoxicus</taxon>
    </lineage>
</organism>
<dbReference type="SUPFAM" id="SSF55874">
    <property type="entry name" value="ATPase domain of HSP90 chaperone/DNA topoisomerase II/histidine kinase"/>
    <property type="match status" value="1"/>
</dbReference>
<dbReference type="InterPro" id="IPR003661">
    <property type="entry name" value="HisK_dim/P_dom"/>
</dbReference>
<dbReference type="InterPro" id="IPR036097">
    <property type="entry name" value="HisK_dim/P_sf"/>
</dbReference>
<dbReference type="PRINTS" id="PR00344">
    <property type="entry name" value="BCTRLSENSOR"/>
</dbReference>
<keyword evidence="6" id="KW-0175">Coiled coil</keyword>
<dbReference type="Gene3D" id="3.30.565.10">
    <property type="entry name" value="Histidine kinase-like ATPase, C-terminal domain"/>
    <property type="match status" value="1"/>
</dbReference>
<proteinExistence type="predicted"/>
<comment type="catalytic activity">
    <reaction evidence="1">
        <text>ATP + protein L-histidine = ADP + protein N-phospho-L-histidine.</text>
        <dbReference type="EC" id="2.7.13.3"/>
    </reaction>
</comment>
<evidence type="ECO:0000313" key="9">
    <source>
        <dbReference type="Proteomes" id="UP001384579"/>
    </source>
</evidence>
<dbReference type="Pfam" id="PF01590">
    <property type="entry name" value="GAF"/>
    <property type="match status" value="1"/>
</dbReference>
<keyword evidence="4" id="KW-0808">Transferase</keyword>
<dbReference type="InterPro" id="IPR004358">
    <property type="entry name" value="Sig_transdc_His_kin-like_C"/>
</dbReference>
<evidence type="ECO:0000256" key="4">
    <source>
        <dbReference type="ARBA" id="ARBA00022777"/>
    </source>
</evidence>
<feature type="non-terminal residue" evidence="8">
    <location>
        <position position="1"/>
    </location>
</feature>
<dbReference type="PANTHER" id="PTHR43065">
    <property type="entry name" value="SENSOR HISTIDINE KINASE"/>
    <property type="match status" value="1"/>
</dbReference>
<keyword evidence="8" id="KW-0067">ATP-binding</keyword>
<dbReference type="SMART" id="SM00387">
    <property type="entry name" value="HATPase_c"/>
    <property type="match status" value="1"/>
</dbReference>
<dbReference type="SUPFAM" id="SSF55781">
    <property type="entry name" value="GAF domain-like"/>
    <property type="match status" value="1"/>
</dbReference>
<keyword evidence="5" id="KW-0902">Two-component regulatory system</keyword>
<reference evidence="8 9" key="1">
    <citation type="journal article" date="2020" name="Harmful Algae">
        <title>Molecular and morphological characterization of a novel dihydroanatoxin-a producing Microcoleus species (cyanobacteria) from the Russian River, California, USA.</title>
        <authorList>
            <person name="Conklin K.Y."/>
            <person name="Stancheva R."/>
            <person name="Otten T.G."/>
            <person name="Fadness R."/>
            <person name="Boyer G.L."/>
            <person name="Read B."/>
            <person name="Zhang X."/>
            <person name="Sheath R.G."/>
        </authorList>
    </citation>
    <scope>NUCLEOTIDE SEQUENCE [LARGE SCALE GENOMIC DNA]</scope>
    <source>
        <strain evidence="8 9">PTRS2</strain>
    </source>
</reference>
<dbReference type="EMBL" id="JBBLXS010000153">
    <property type="protein sequence ID" value="MEK0185828.1"/>
    <property type="molecule type" value="Genomic_DNA"/>
</dbReference>
<dbReference type="GO" id="GO:0005524">
    <property type="term" value="F:ATP binding"/>
    <property type="evidence" value="ECO:0007669"/>
    <property type="project" value="UniProtKB-KW"/>
</dbReference>
<feature type="coiled-coil region" evidence="6">
    <location>
        <begin position="87"/>
        <end position="114"/>
    </location>
</feature>
<gene>
    <name evidence="8" type="ORF">WMG39_13375</name>
</gene>
<evidence type="ECO:0000256" key="1">
    <source>
        <dbReference type="ARBA" id="ARBA00000085"/>
    </source>
</evidence>
<dbReference type="Gene3D" id="3.30.450.40">
    <property type="match status" value="1"/>
</dbReference>
<protein>
    <recommendedName>
        <fullName evidence="2">histidine kinase</fullName>
        <ecNumber evidence="2">2.7.13.3</ecNumber>
    </recommendedName>
</protein>
<evidence type="ECO:0000313" key="8">
    <source>
        <dbReference type="EMBL" id="MEK0185828.1"/>
    </source>
</evidence>
<dbReference type="PROSITE" id="PS50109">
    <property type="entry name" value="HIS_KIN"/>
    <property type="match status" value="1"/>
</dbReference>
<feature type="domain" description="Histidine kinase" evidence="7">
    <location>
        <begin position="126"/>
        <end position="381"/>
    </location>
</feature>
<dbReference type="SUPFAM" id="SSF47384">
    <property type="entry name" value="Homodimeric domain of signal transducing histidine kinase"/>
    <property type="match status" value="1"/>
</dbReference>
<dbReference type="Pfam" id="PF02518">
    <property type="entry name" value="HATPase_c"/>
    <property type="match status" value="1"/>
</dbReference>
<dbReference type="SMART" id="SM00388">
    <property type="entry name" value="HisKA"/>
    <property type="match status" value="1"/>
</dbReference>
<dbReference type="InterPro" id="IPR029016">
    <property type="entry name" value="GAF-like_dom_sf"/>
</dbReference>
<dbReference type="InterPro" id="IPR005467">
    <property type="entry name" value="His_kinase_dom"/>
</dbReference>
<evidence type="ECO:0000256" key="2">
    <source>
        <dbReference type="ARBA" id="ARBA00012438"/>
    </source>
</evidence>
<dbReference type="PANTHER" id="PTHR43065:SF50">
    <property type="entry name" value="HISTIDINE KINASE"/>
    <property type="match status" value="1"/>
</dbReference>
<comment type="caution">
    <text evidence="8">The sequence shown here is derived from an EMBL/GenBank/DDBJ whole genome shotgun (WGS) entry which is preliminary data.</text>
</comment>
<keyword evidence="9" id="KW-1185">Reference proteome</keyword>
<name>A0ABU8YNR4_9CYAN</name>
<keyword evidence="3" id="KW-0597">Phosphoprotein</keyword>
<accession>A0ABU8YNR4</accession>
<evidence type="ECO:0000256" key="3">
    <source>
        <dbReference type="ARBA" id="ARBA00022553"/>
    </source>
</evidence>
<dbReference type="InterPro" id="IPR003018">
    <property type="entry name" value="GAF"/>
</dbReference>
<dbReference type="EC" id="2.7.13.3" evidence="2"/>
<evidence type="ECO:0000259" key="7">
    <source>
        <dbReference type="PROSITE" id="PS50109"/>
    </source>
</evidence>
<sequence length="395" mass="44100">EISDRLKQSEIVKINDVNTCSEEIKQRLIQLSLGAWLFVPLKVDSQVWGSICVVKENRSYYWQAFEVELLCAVASSVAIAIKQAQIYEEVQSYAQQLEETLTELKNTQSQLVQKAKMASLGKLVAGVAHEINNPVNFIYGNITVAMDYARDLLDIVTLYRKTYPQPAAEIMKILDHIDPDFIADDYPKLLKSMKEGASRISKIVLSLRNFSRLDEKEYKLVDIHEGIDNTLLILQHLINGSNNGKEIEIIKDYSPLPKFTCYASQLNQVFMNLIANAIDAVETQSSRRRITISTKMDSLESNSPISQGIVIRITDNGHGMNEEVRSKIFDPFFTTKPVGSGIGLGLSICHNIIVEKHRGQISCISAPGEGTEFIVQIPIDVRTSGSNCVSAMSKV</sequence>
<dbReference type="Proteomes" id="UP001384579">
    <property type="component" value="Unassembled WGS sequence"/>
</dbReference>
<evidence type="ECO:0000256" key="5">
    <source>
        <dbReference type="ARBA" id="ARBA00023012"/>
    </source>
</evidence>